<dbReference type="Pfam" id="PF11367">
    <property type="entry name" value="Tail_completion_gp17"/>
    <property type="match status" value="1"/>
</dbReference>
<dbReference type="InterPro" id="IPR053745">
    <property type="entry name" value="Viral_Tail_Comp_sf"/>
</dbReference>
<name>A0A2G1MDF8_9RHOB</name>
<dbReference type="AlphaFoldDB" id="A0A2G1MDF8"/>
<sequence length="136" mass="13919">MSYAMAEALQAAIYARLTAHAPLTELLGAAIYDALPAGPLPPLYAVLGAEKARDASSGTAAGAAHEFTVSVVSDAAGFRAAKQAAAAISDALSGPPPALSRGRLVGLWFARARARRTGSGDARRVDLVFRALSEDV</sequence>
<evidence type="ECO:0008006" key="3">
    <source>
        <dbReference type="Google" id="ProtNLM"/>
    </source>
</evidence>
<dbReference type="RefSeq" id="WP_099278165.1">
    <property type="nucleotide sequence ID" value="NZ_KZ304969.1"/>
</dbReference>
<dbReference type="Proteomes" id="UP000221860">
    <property type="component" value="Unassembled WGS sequence"/>
</dbReference>
<keyword evidence="2" id="KW-1185">Reference proteome</keyword>
<proteinExistence type="predicted"/>
<accession>A0A2G1MDF8</accession>
<protein>
    <recommendedName>
        <fullName evidence="3">DUF3168 domain-containing protein</fullName>
    </recommendedName>
</protein>
<evidence type="ECO:0000313" key="1">
    <source>
        <dbReference type="EMBL" id="PHP26768.1"/>
    </source>
</evidence>
<organism evidence="1 2">
    <name type="scientific">Limimaricola cinnabarinus</name>
    <dbReference type="NCBI Taxonomy" id="1125964"/>
    <lineage>
        <taxon>Bacteria</taxon>
        <taxon>Pseudomonadati</taxon>
        <taxon>Pseudomonadota</taxon>
        <taxon>Alphaproteobacteria</taxon>
        <taxon>Rhodobacterales</taxon>
        <taxon>Paracoccaceae</taxon>
        <taxon>Limimaricola</taxon>
    </lineage>
</organism>
<evidence type="ECO:0000313" key="2">
    <source>
        <dbReference type="Proteomes" id="UP000221860"/>
    </source>
</evidence>
<dbReference type="Gene3D" id="3.30.2000.30">
    <property type="match status" value="1"/>
</dbReference>
<comment type="caution">
    <text evidence="1">The sequence shown here is derived from an EMBL/GenBank/DDBJ whole genome shotgun (WGS) entry which is preliminary data.</text>
</comment>
<dbReference type="OrthoDB" id="7644395at2"/>
<dbReference type="EMBL" id="NQWH01000026">
    <property type="protein sequence ID" value="PHP26768.1"/>
    <property type="molecule type" value="Genomic_DNA"/>
</dbReference>
<dbReference type="InterPro" id="IPR021508">
    <property type="entry name" value="Gp17-like"/>
</dbReference>
<gene>
    <name evidence="1" type="ORF">CJ301_14850</name>
</gene>
<reference evidence="1 2" key="1">
    <citation type="submission" date="2017-08" db="EMBL/GenBank/DDBJ databases">
        <title>Draft Genome Sequence of Loktanella cinnabarina Strain XM1, Isolated from Coastal Surface Water.</title>
        <authorList>
            <person name="Ma R."/>
            <person name="Wang J."/>
            <person name="Wang Q."/>
            <person name="Ma Z."/>
            <person name="Li J."/>
            <person name="Chen L."/>
        </authorList>
    </citation>
    <scope>NUCLEOTIDE SEQUENCE [LARGE SCALE GENOMIC DNA]</scope>
    <source>
        <strain evidence="1 2">XM1</strain>
    </source>
</reference>